<dbReference type="CDD" id="cd09319">
    <property type="entry name" value="TDT_like_1"/>
    <property type="match status" value="1"/>
</dbReference>
<dbReference type="Gene3D" id="1.50.10.150">
    <property type="entry name" value="Voltage-dependent anion channel"/>
    <property type="match status" value="1"/>
</dbReference>
<dbReference type="InterPro" id="IPR038665">
    <property type="entry name" value="Voltage-dep_anion_channel_sf"/>
</dbReference>
<evidence type="ECO:0000313" key="9">
    <source>
        <dbReference type="EMBL" id="KZC25367.1"/>
    </source>
</evidence>
<dbReference type="PANTHER" id="PTHR31686">
    <property type="match status" value="1"/>
</dbReference>
<feature type="transmembrane region" description="Helical" evidence="8">
    <location>
        <begin position="178"/>
        <end position="204"/>
    </location>
</feature>
<dbReference type="InterPro" id="IPR051629">
    <property type="entry name" value="Sulfite_efflux_TDT"/>
</dbReference>
<feature type="transmembrane region" description="Helical" evidence="8">
    <location>
        <begin position="41"/>
        <end position="62"/>
    </location>
</feature>
<sequence>MQQASRFPPSALAGLSPAYFGMVMATGIVSIGAWRLGLPRLAWGLFAINTGVYALLWLLYALRLVRYPKRFLGDLTDHLSGPGFFTMVAASSILGCQFLLLAGGVRVGLLLWGVAIALWLALTYTVFTAFTVKEGKPTLDRGISGGWLLAVVATQSIAVLSALLAAHTAQPYKLELNFFALSMWLWGGMLYIWMMSLIFYRYTFFEFSPADLSPPYWINMGAMAISTLAGSLLSINAVDAPYLLSLQPFIKGFTVFYWATGTWWIPMLLVLGVWRHIYKRFPLHYDPLYWGAVFPLGMYATSTLEMTRAMGFGFLGFLPKLFFAIALVAWLGAFIGVVRNLWRLAFGSRAVDVTASSSLPDDAPH</sequence>
<keyword evidence="6 8" id="KW-1133">Transmembrane helix</keyword>
<evidence type="ECO:0000256" key="8">
    <source>
        <dbReference type="SAM" id="Phobius"/>
    </source>
</evidence>
<evidence type="ECO:0000256" key="4">
    <source>
        <dbReference type="ARBA" id="ARBA00022475"/>
    </source>
</evidence>
<feature type="transmembrane region" description="Helical" evidence="8">
    <location>
        <begin position="12"/>
        <end position="35"/>
    </location>
</feature>
<gene>
    <name evidence="9" type="ORF">RHOFW104T7_04010</name>
</gene>
<dbReference type="STRING" id="416169.RHOFW104T7_04010"/>
<protein>
    <submittedName>
        <fullName evidence="9">C4-dicarboxylate ABC transporter</fullName>
    </submittedName>
</protein>
<dbReference type="RefSeq" id="WP_008433309.1">
    <property type="nucleotide sequence ID" value="NZ_LVJS01000003.1"/>
</dbReference>
<feature type="transmembrane region" description="Helical" evidence="8">
    <location>
        <begin position="109"/>
        <end position="132"/>
    </location>
</feature>
<reference evidence="9 10" key="1">
    <citation type="journal article" date="2016" name="MBio">
        <title>Lateral Gene Transfer in a Heavy Metal-Contaminated-Groundwater Microbial Community.</title>
        <authorList>
            <person name="Hemme C.L."/>
            <person name="Green S.J."/>
            <person name="Rishishwar L."/>
            <person name="Prakash O."/>
            <person name="Pettenato A."/>
            <person name="Chakraborty R."/>
            <person name="Deutschbauer A.M."/>
            <person name="Van Nostrand J.D."/>
            <person name="Wu L."/>
            <person name="He Z."/>
            <person name="Jordan I.K."/>
            <person name="Hazen T.C."/>
            <person name="Arkin A.P."/>
            <person name="Kostka J.E."/>
            <person name="Zhou J."/>
        </authorList>
    </citation>
    <scope>NUCLEOTIDE SEQUENCE [LARGE SCALE GENOMIC DNA]</scope>
    <source>
        <strain evidence="9 10">FW104-T7</strain>
    </source>
</reference>
<feature type="transmembrane region" description="Helical" evidence="8">
    <location>
        <begin position="255"/>
        <end position="274"/>
    </location>
</feature>
<comment type="subcellular location">
    <subcellularLocation>
        <location evidence="1">Cell membrane</location>
        <topology evidence="1">Multi-pass membrane protein</topology>
    </subcellularLocation>
</comment>
<evidence type="ECO:0000256" key="1">
    <source>
        <dbReference type="ARBA" id="ARBA00004651"/>
    </source>
</evidence>
<keyword evidence="3" id="KW-0813">Transport</keyword>
<feature type="transmembrane region" description="Helical" evidence="8">
    <location>
        <begin position="83"/>
        <end position="103"/>
    </location>
</feature>
<dbReference type="GO" id="GO:0000319">
    <property type="term" value="F:sulfite transmembrane transporter activity"/>
    <property type="evidence" value="ECO:0007669"/>
    <property type="project" value="TreeGrafter"/>
</dbReference>
<comment type="caution">
    <text evidence="9">The sequence shown here is derived from an EMBL/GenBank/DDBJ whole genome shotgun (WGS) entry which is preliminary data.</text>
</comment>
<dbReference type="eggNOG" id="COG1275">
    <property type="taxonomic scope" value="Bacteria"/>
</dbReference>
<name>A0A154QM46_9GAMM</name>
<proteinExistence type="inferred from homology"/>
<comment type="similarity">
    <text evidence="2">Belongs to the tellurite-resistance/dicarboxylate transporter (TDT) family.</text>
</comment>
<keyword evidence="7 8" id="KW-0472">Membrane</keyword>
<dbReference type="Pfam" id="PF03595">
    <property type="entry name" value="SLAC1"/>
    <property type="match status" value="1"/>
</dbReference>
<feature type="transmembrane region" description="Helical" evidence="8">
    <location>
        <begin position="321"/>
        <end position="342"/>
    </location>
</feature>
<feature type="transmembrane region" description="Helical" evidence="8">
    <location>
        <begin position="216"/>
        <end position="235"/>
    </location>
</feature>
<evidence type="ECO:0000256" key="6">
    <source>
        <dbReference type="ARBA" id="ARBA00022989"/>
    </source>
</evidence>
<evidence type="ECO:0000256" key="5">
    <source>
        <dbReference type="ARBA" id="ARBA00022692"/>
    </source>
</evidence>
<evidence type="ECO:0000256" key="3">
    <source>
        <dbReference type="ARBA" id="ARBA00022448"/>
    </source>
</evidence>
<organism evidence="9 10">
    <name type="scientific">Rhodanobacter thiooxydans</name>
    <dbReference type="NCBI Taxonomy" id="416169"/>
    <lineage>
        <taxon>Bacteria</taxon>
        <taxon>Pseudomonadati</taxon>
        <taxon>Pseudomonadota</taxon>
        <taxon>Gammaproteobacteria</taxon>
        <taxon>Lysobacterales</taxon>
        <taxon>Rhodanobacteraceae</taxon>
        <taxon>Rhodanobacter</taxon>
    </lineage>
</organism>
<dbReference type="Proteomes" id="UP000076131">
    <property type="component" value="Unassembled WGS sequence"/>
</dbReference>
<dbReference type="EMBL" id="LVJS01000003">
    <property type="protein sequence ID" value="KZC25367.1"/>
    <property type="molecule type" value="Genomic_DNA"/>
</dbReference>
<evidence type="ECO:0000313" key="10">
    <source>
        <dbReference type="Proteomes" id="UP000076131"/>
    </source>
</evidence>
<dbReference type="PANTHER" id="PTHR31686:SF1">
    <property type="entry name" value="SULFITE EFFLUX PUMP SSU1"/>
    <property type="match status" value="1"/>
</dbReference>
<keyword evidence="5 8" id="KW-0812">Transmembrane</keyword>
<keyword evidence="10" id="KW-1185">Reference proteome</keyword>
<keyword evidence="4" id="KW-1003">Cell membrane</keyword>
<dbReference type="InterPro" id="IPR004695">
    <property type="entry name" value="SLAC1/Mae1/Ssu1/TehA"/>
</dbReference>
<evidence type="ECO:0000256" key="2">
    <source>
        <dbReference type="ARBA" id="ARBA00008566"/>
    </source>
</evidence>
<dbReference type="AlphaFoldDB" id="A0A154QM46"/>
<feature type="transmembrane region" description="Helical" evidence="8">
    <location>
        <begin position="283"/>
        <end position="301"/>
    </location>
</feature>
<dbReference type="GO" id="GO:0005886">
    <property type="term" value="C:plasma membrane"/>
    <property type="evidence" value="ECO:0007669"/>
    <property type="project" value="UniProtKB-SubCell"/>
</dbReference>
<feature type="transmembrane region" description="Helical" evidence="8">
    <location>
        <begin position="144"/>
        <end position="166"/>
    </location>
</feature>
<accession>A0A154QM46</accession>
<evidence type="ECO:0000256" key="7">
    <source>
        <dbReference type="ARBA" id="ARBA00023136"/>
    </source>
</evidence>